<dbReference type="AlphaFoldDB" id="A0AAV4N6K6"/>
<gene>
    <name evidence="2" type="ORF">CEXT_368011</name>
</gene>
<evidence type="ECO:0000313" key="2">
    <source>
        <dbReference type="EMBL" id="GIX80014.1"/>
    </source>
</evidence>
<dbReference type="Proteomes" id="UP001054945">
    <property type="component" value="Unassembled WGS sequence"/>
</dbReference>
<keyword evidence="1" id="KW-1133">Transmembrane helix</keyword>
<evidence type="ECO:0000256" key="1">
    <source>
        <dbReference type="SAM" id="Phobius"/>
    </source>
</evidence>
<keyword evidence="3" id="KW-1185">Reference proteome</keyword>
<reference evidence="2 3" key="1">
    <citation type="submission" date="2021-06" db="EMBL/GenBank/DDBJ databases">
        <title>Caerostris extrusa draft genome.</title>
        <authorList>
            <person name="Kono N."/>
            <person name="Arakawa K."/>
        </authorList>
    </citation>
    <scope>NUCLEOTIDE SEQUENCE [LARGE SCALE GENOMIC DNA]</scope>
</reference>
<sequence>MPYDAAPLIPPFFINRQPHFVYPSHNPQGQAGTKTFQRAFETSFIFYIIVCFLPANYYFADPFPIERREGVVRGLFAESSLRYHLPPTKVGRESGIFSPPRPFFFPS</sequence>
<name>A0AAV4N6K6_CAEEX</name>
<proteinExistence type="predicted"/>
<keyword evidence="1" id="KW-0812">Transmembrane</keyword>
<evidence type="ECO:0000313" key="3">
    <source>
        <dbReference type="Proteomes" id="UP001054945"/>
    </source>
</evidence>
<feature type="transmembrane region" description="Helical" evidence="1">
    <location>
        <begin position="44"/>
        <end position="60"/>
    </location>
</feature>
<organism evidence="2 3">
    <name type="scientific">Caerostris extrusa</name>
    <name type="common">Bark spider</name>
    <name type="synonym">Caerostris bankana</name>
    <dbReference type="NCBI Taxonomy" id="172846"/>
    <lineage>
        <taxon>Eukaryota</taxon>
        <taxon>Metazoa</taxon>
        <taxon>Ecdysozoa</taxon>
        <taxon>Arthropoda</taxon>
        <taxon>Chelicerata</taxon>
        <taxon>Arachnida</taxon>
        <taxon>Araneae</taxon>
        <taxon>Araneomorphae</taxon>
        <taxon>Entelegynae</taxon>
        <taxon>Araneoidea</taxon>
        <taxon>Araneidae</taxon>
        <taxon>Caerostris</taxon>
    </lineage>
</organism>
<comment type="caution">
    <text evidence="2">The sequence shown here is derived from an EMBL/GenBank/DDBJ whole genome shotgun (WGS) entry which is preliminary data.</text>
</comment>
<accession>A0AAV4N6K6</accession>
<keyword evidence="1" id="KW-0472">Membrane</keyword>
<protein>
    <submittedName>
        <fullName evidence="2">Uncharacterized protein</fullName>
    </submittedName>
</protein>
<dbReference type="EMBL" id="BPLR01020562">
    <property type="protein sequence ID" value="GIX80014.1"/>
    <property type="molecule type" value="Genomic_DNA"/>
</dbReference>